<feature type="non-terminal residue" evidence="1">
    <location>
        <position position="129"/>
    </location>
</feature>
<dbReference type="Proteomes" id="UP000789920">
    <property type="component" value="Unassembled WGS sequence"/>
</dbReference>
<organism evidence="1 2">
    <name type="scientific">Racocetra persica</name>
    <dbReference type="NCBI Taxonomy" id="160502"/>
    <lineage>
        <taxon>Eukaryota</taxon>
        <taxon>Fungi</taxon>
        <taxon>Fungi incertae sedis</taxon>
        <taxon>Mucoromycota</taxon>
        <taxon>Glomeromycotina</taxon>
        <taxon>Glomeromycetes</taxon>
        <taxon>Diversisporales</taxon>
        <taxon>Gigasporaceae</taxon>
        <taxon>Racocetra</taxon>
    </lineage>
</organism>
<comment type="caution">
    <text evidence="1">The sequence shown here is derived from an EMBL/GenBank/DDBJ whole genome shotgun (WGS) entry which is preliminary data.</text>
</comment>
<accession>A0ACA9S4G1</accession>
<reference evidence="1" key="1">
    <citation type="submission" date="2021-06" db="EMBL/GenBank/DDBJ databases">
        <authorList>
            <person name="Kallberg Y."/>
            <person name="Tangrot J."/>
            <person name="Rosling A."/>
        </authorList>
    </citation>
    <scope>NUCLEOTIDE SEQUENCE</scope>
    <source>
        <strain evidence="1">MA461A</strain>
    </source>
</reference>
<evidence type="ECO:0000313" key="2">
    <source>
        <dbReference type="Proteomes" id="UP000789920"/>
    </source>
</evidence>
<gene>
    <name evidence="1" type="ORF">RPERSI_LOCUS26781</name>
</gene>
<proteinExistence type="predicted"/>
<keyword evidence="2" id="KW-1185">Reference proteome</keyword>
<protein>
    <submittedName>
        <fullName evidence="1">36740_t:CDS:1</fullName>
    </submittedName>
</protein>
<evidence type="ECO:0000313" key="1">
    <source>
        <dbReference type="EMBL" id="CAG8826642.1"/>
    </source>
</evidence>
<sequence length="129" mass="15435">FAALFVDLCYTCHLLMWFVWEHPSDFLCAYATWGTVFFALTSIFFIVCINLHIIFVNEYRIRFNFEKFYFIISLFLALILSLLPVSVNMYGYDHVELSCWYRDTGEEHCIIWQWITFFGWVDAAILYCA</sequence>
<feature type="non-terminal residue" evidence="1">
    <location>
        <position position="1"/>
    </location>
</feature>
<name>A0ACA9S4G1_9GLOM</name>
<dbReference type="EMBL" id="CAJVQC010092513">
    <property type="protein sequence ID" value="CAG8826642.1"/>
    <property type="molecule type" value="Genomic_DNA"/>
</dbReference>